<dbReference type="RefSeq" id="WP_188038642.1">
    <property type="nucleotide sequence ID" value="NZ_JACVHF010000002.1"/>
</dbReference>
<keyword evidence="2" id="KW-1185">Reference proteome</keyword>
<dbReference type="Proteomes" id="UP000617402">
    <property type="component" value="Unassembled WGS sequence"/>
</dbReference>
<dbReference type="EMBL" id="JACVHF010000002">
    <property type="protein sequence ID" value="MBC9783482.1"/>
    <property type="molecule type" value="Genomic_DNA"/>
</dbReference>
<sequence>MVARVQFKASFNGQHITFCSVSDLDSSQRETLAKRIIDWNCSLQKAAIKSILEKELGKEFADSSMIQVHPIETL</sequence>
<protein>
    <submittedName>
        <fullName evidence="1">Uncharacterized protein</fullName>
    </submittedName>
</protein>
<evidence type="ECO:0000313" key="1">
    <source>
        <dbReference type="EMBL" id="MBC9783482.1"/>
    </source>
</evidence>
<accession>A0ABR7SY68</accession>
<gene>
    <name evidence="1" type="ORF">H1S01_03020</name>
</gene>
<comment type="caution">
    <text evidence="1">The sequence shown here is derived from an EMBL/GenBank/DDBJ whole genome shotgun (WGS) entry which is preliminary data.</text>
</comment>
<name>A0ABR7SY68_HELCL</name>
<proteinExistence type="predicted"/>
<reference evidence="1 2" key="1">
    <citation type="submission" date="2020-07" db="EMBL/GenBank/DDBJ databases">
        <title>Draft whole-genome sequence of Heliobacterium chlorum DSM 3682, type strain.</title>
        <authorList>
            <person name="Kyndt J.A."/>
            <person name="Meyer T.E."/>
            <person name="Imhoff J.F."/>
        </authorList>
    </citation>
    <scope>NUCLEOTIDE SEQUENCE [LARGE SCALE GENOMIC DNA]</scope>
    <source>
        <strain evidence="1 2">DSM 3682</strain>
    </source>
</reference>
<evidence type="ECO:0000313" key="2">
    <source>
        <dbReference type="Proteomes" id="UP000617402"/>
    </source>
</evidence>
<organism evidence="1 2">
    <name type="scientific">Heliobacterium chlorum</name>
    <dbReference type="NCBI Taxonomy" id="2698"/>
    <lineage>
        <taxon>Bacteria</taxon>
        <taxon>Bacillati</taxon>
        <taxon>Bacillota</taxon>
        <taxon>Clostridia</taxon>
        <taxon>Eubacteriales</taxon>
        <taxon>Heliobacteriaceae</taxon>
        <taxon>Heliobacterium</taxon>
    </lineage>
</organism>